<organism evidence="7 8">
    <name type="scientific">Metamycoplasma neophronis</name>
    <dbReference type="NCBI Taxonomy" id="872983"/>
    <lineage>
        <taxon>Bacteria</taxon>
        <taxon>Bacillati</taxon>
        <taxon>Mycoplasmatota</taxon>
        <taxon>Mycoplasmoidales</taxon>
        <taxon>Metamycoplasmataceae</taxon>
        <taxon>Metamycoplasma</taxon>
    </lineage>
</organism>
<evidence type="ECO:0000256" key="3">
    <source>
        <dbReference type="ARBA" id="ARBA00022605"/>
    </source>
</evidence>
<evidence type="ECO:0000256" key="1">
    <source>
        <dbReference type="ARBA" id="ARBA00004945"/>
    </source>
</evidence>
<sequence>MKLIVFAEKEEAQEFLKSLEIIEQIKLPFLNDYQGLLVVKNQSKKFYLGYSGVGKTNASQFLTYCLSKFNIESIINCGPAAAIESLSVGNVIVVSQSHYYDVDLTALPNYTLGKLPNLDTFFNCDWKFAEALDYERGNCATGDQFATQDTGELIKQNFPLTKVVDMECAAYNQVANNFNIPFNSIKIVSDSLSNTNNLEYIESKKIWENKIKEVLIKII</sequence>
<keyword evidence="7" id="KW-0326">Glycosidase</keyword>
<dbReference type="InterPro" id="IPR010049">
    <property type="entry name" value="MTA_SAH_Nsdase"/>
</dbReference>
<feature type="domain" description="Nucleoside phosphorylase" evidence="6">
    <location>
        <begin position="10"/>
        <end position="218"/>
    </location>
</feature>
<dbReference type="GO" id="GO:0008782">
    <property type="term" value="F:adenosylhomocysteine nucleosidase activity"/>
    <property type="evidence" value="ECO:0007669"/>
    <property type="project" value="UniProtKB-EC"/>
</dbReference>
<evidence type="ECO:0000313" key="8">
    <source>
        <dbReference type="Proteomes" id="UP000316851"/>
    </source>
</evidence>
<dbReference type="Pfam" id="PF01048">
    <property type="entry name" value="PNP_UDP_1"/>
    <property type="match status" value="1"/>
</dbReference>
<evidence type="ECO:0000256" key="2">
    <source>
        <dbReference type="ARBA" id="ARBA00011974"/>
    </source>
</evidence>
<dbReference type="PANTHER" id="PTHR46832">
    <property type="entry name" value="5'-METHYLTHIOADENOSINE/S-ADENOSYLHOMOCYSTEINE NUCLEOSIDASE"/>
    <property type="match status" value="1"/>
</dbReference>
<gene>
    <name evidence="7" type="primary">mtnN</name>
    <name evidence="7" type="ORF">FJR74_00335</name>
</gene>
<evidence type="ECO:0000313" key="7">
    <source>
        <dbReference type="EMBL" id="TPR54706.1"/>
    </source>
</evidence>
<reference evidence="7" key="1">
    <citation type="submission" date="2019-06" db="EMBL/GenBank/DDBJ databases">
        <title>Mycoplasma neophronis type strain whole genome sequence.</title>
        <authorList>
            <person name="Spergser J."/>
        </authorList>
    </citation>
    <scope>NUCLEOTIDE SEQUENCE [LARGE SCALE GENOMIC DNA]</scope>
    <source>
        <strain evidence="7">DSM 24097</strain>
    </source>
</reference>
<dbReference type="InterPro" id="IPR035994">
    <property type="entry name" value="Nucleoside_phosphorylase_sf"/>
</dbReference>
<dbReference type="Proteomes" id="UP000316851">
    <property type="component" value="Unassembled WGS sequence"/>
</dbReference>
<dbReference type="Gene3D" id="3.40.50.1580">
    <property type="entry name" value="Nucleoside phosphorylase domain"/>
    <property type="match status" value="1"/>
</dbReference>
<keyword evidence="8" id="KW-1185">Reference proteome</keyword>
<dbReference type="InterPro" id="IPR000845">
    <property type="entry name" value="Nucleoside_phosphorylase_d"/>
</dbReference>
<keyword evidence="3" id="KW-0028">Amino-acid biosynthesis</keyword>
<comment type="pathway">
    <text evidence="1">Amino-acid biosynthesis; L-methionine biosynthesis via salvage pathway; S-methyl-5-thio-alpha-D-ribose 1-phosphate from S-methyl-5'-thioadenosine (hydrolase route): step 1/2.</text>
</comment>
<name>A0ABY2Z4U5_9BACT</name>
<comment type="caution">
    <text evidence="7">The sequence shown here is derived from an EMBL/GenBank/DDBJ whole genome shotgun (WGS) entry which is preliminary data.</text>
</comment>
<proteinExistence type="predicted"/>
<dbReference type="EMBL" id="VHHP01000001">
    <property type="protein sequence ID" value="TPR54706.1"/>
    <property type="molecule type" value="Genomic_DNA"/>
</dbReference>
<protein>
    <recommendedName>
        <fullName evidence="2">adenosylhomocysteine nucleosidase</fullName>
        <ecNumber evidence="2">3.2.2.9</ecNumber>
    </recommendedName>
</protein>
<dbReference type="CDD" id="cd09008">
    <property type="entry name" value="MTAN"/>
    <property type="match status" value="1"/>
</dbReference>
<keyword evidence="4 7" id="KW-0378">Hydrolase</keyword>
<evidence type="ECO:0000259" key="6">
    <source>
        <dbReference type="Pfam" id="PF01048"/>
    </source>
</evidence>
<dbReference type="SUPFAM" id="SSF53167">
    <property type="entry name" value="Purine and uridine phosphorylases"/>
    <property type="match status" value="1"/>
</dbReference>
<dbReference type="RefSeq" id="WP_140914559.1">
    <property type="nucleotide sequence ID" value="NZ_VHHP01000001.1"/>
</dbReference>
<evidence type="ECO:0000256" key="4">
    <source>
        <dbReference type="ARBA" id="ARBA00022801"/>
    </source>
</evidence>
<keyword evidence="5" id="KW-0486">Methionine biosynthesis</keyword>
<accession>A0ABY2Z4U5</accession>
<dbReference type="EC" id="3.2.2.9" evidence="2"/>
<dbReference type="PANTHER" id="PTHR46832:SF1">
    <property type="entry name" value="5'-METHYLTHIOADENOSINE_S-ADENOSYLHOMOCYSTEINE NUCLEOSIDASE"/>
    <property type="match status" value="1"/>
</dbReference>
<dbReference type="NCBIfam" id="TIGR01704">
    <property type="entry name" value="MTA_SAH-Nsdase"/>
    <property type="match status" value="1"/>
</dbReference>
<dbReference type="GO" id="GO:0008930">
    <property type="term" value="F:methylthioadenosine nucleosidase activity"/>
    <property type="evidence" value="ECO:0007669"/>
    <property type="project" value="UniProtKB-EC"/>
</dbReference>
<evidence type="ECO:0000256" key="5">
    <source>
        <dbReference type="ARBA" id="ARBA00023167"/>
    </source>
</evidence>